<dbReference type="KEGG" id="kme:H0A61_02762"/>
<evidence type="ECO:0000313" key="8">
    <source>
        <dbReference type="EMBL" id="QSQ10357.1"/>
    </source>
</evidence>
<evidence type="ECO:0000313" key="9">
    <source>
        <dbReference type="Proteomes" id="UP000662904"/>
    </source>
</evidence>
<dbReference type="GO" id="GO:0005886">
    <property type="term" value="C:plasma membrane"/>
    <property type="evidence" value="ECO:0007669"/>
    <property type="project" value="UniProtKB-SubCell"/>
</dbReference>
<name>A0A8A0RSP5_9FIRM</name>
<dbReference type="PANTHER" id="PTHR43663:SF1">
    <property type="entry name" value="CHROMATE TRANSPORTER"/>
    <property type="match status" value="1"/>
</dbReference>
<dbReference type="Proteomes" id="UP000662904">
    <property type="component" value="Chromosome"/>
</dbReference>
<accession>A0A8A0RSP5</accession>
<dbReference type="EMBL" id="CP059066">
    <property type="protein sequence ID" value="QSQ10357.1"/>
    <property type="molecule type" value="Genomic_DNA"/>
</dbReference>
<organism evidence="8 9">
    <name type="scientific">Koleobacter methoxysyntrophicus</name>
    <dbReference type="NCBI Taxonomy" id="2751313"/>
    <lineage>
        <taxon>Bacteria</taxon>
        <taxon>Bacillati</taxon>
        <taxon>Bacillota</taxon>
        <taxon>Clostridia</taxon>
        <taxon>Koleobacterales</taxon>
        <taxon>Koleobacteraceae</taxon>
        <taxon>Koleobacter</taxon>
    </lineage>
</organism>
<sequence>MQLIRLALSFAKAGLFTFGSGYAMLALLQKEIVEVNGWLTPEQFADVVSLSEITPGPITVNMATFVGYKIAGIPGSISATLGLIIGPIIIILIAAKYYLQFRNHPLIESAFKGLRPTVAALITTAVIKLGKTSFIDYRTILIFIIVLASVYILKINPIIMALLGILAGIIFF</sequence>
<feature type="transmembrane region" description="Helical" evidence="7">
    <location>
        <begin position="77"/>
        <end position="99"/>
    </location>
</feature>
<comment type="subcellular location">
    <subcellularLocation>
        <location evidence="1">Cell membrane</location>
        <topology evidence="1">Multi-pass membrane protein</topology>
    </subcellularLocation>
</comment>
<evidence type="ECO:0000256" key="4">
    <source>
        <dbReference type="ARBA" id="ARBA00022692"/>
    </source>
</evidence>
<keyword evidence="5 7" id="KW-1133">Transmembrane helix</keyword>
<dbReference type="Pfam" id="PF02417">
    <property type="entry name" value="Chromate_transp"/>
    <property type="match status" value="1"/>
</dbReference>
<evidence type="ECO:0000256" key="7">
    <source>
        <dbReference type="SAM" id="Phobius"/>
    </source>
</evidence>
<comment type="similarity">
    <text evidence="2">Belongs to the chromate ion transporter (CHR) (TC 2.A.51) family.</text>
</comment>
<dbReference type="InterPro" id="IPR052518">
    <property type="entry name" value="CHR_Transporter"/>
</dbReference>
<proteinExistence type="inferred from homology"/>
<protein>
    <submittedName>
        <fullName evidence="8">Putative chromate transport protein</fullName>
    </submittedName>
</protein>
<dbReference type="RefSeq" id="WP_206707666.1">
    <property type="nucleotide sequence ID" value="NZ_CP059066.1"/>
</dbReference>
<evidence type="ECO:0000256" key="5">
    <source>
        <dbReference type="ARBA" id="ARBA00022989"/>
    </source>
</evidence>
<dbReference type="AlphaFoldDB" id="A0A8A0RSP5"/>
<gene>
    <name evidence="8" type="primary">srpC_2</name>
    <name evidence="8" type="ORF">H0A61_02762</name>
</gene>
<keyword evidence="4 7" id="KW-0812">Transmembrane</keyword>
<evidence type="ECO:0000256" key="3">
    <source>
        <dbReference type="ARBA" id="ARBA00022475"/>
    </source>
</evidence>
<reference evidence="8" key="1">
    <citation type="submission" date="2020-07" db="EMBL/GenBank/DDBJ databases">
        <title>Koleobacter methoxysyntrophicus gen. nov., sp. nov., a novel anaerobic bacterium isolated from deep subsurface oil field and proposal of Koleobacterales ord. nov. in the phylum Firmicutes.</title>
        <authorList>
            <person name="Sakamoto S."/>
            <person name="Tamaki H."/>
        </authorList>
    </citation>
    <scope>NUCLEOTIDE SEQUENCE</scope>
    <source>
        <strain evidence="8">NRmbB1</strain>
    </source>
</reference>
<feature type="transmembrane region" description="Helical" evidence="7">
    <location>
        <begin position="140"/>
        <end position="171"/>
    </location>
</feature>
<evidence type="ECO:0000256" key="1">
    <source>
        <dbReference type="ARBA" id="ARBA00004651"/>
    </source>
</evidence>
<evidence type="ECO:0000256" key="2">
    <source>
        <dbReference type="ARBA" id="ARBA00005262"/>
    </source>
</evidence>
<keyword evidence="6 7" id="KW-0472">Membrane</keyword>
<keyword evidence="9" id="KW-1185">Reference proteome</keyword>
<dbReference type="InterPro" id="IPR003370">
    <property type="entry name" value="Chromate_transpt"/>
</dbReference>
<dbReference type="GO" id="GO:0015109">
    <property type="term" value="F:chromate transmembrane transporter activity"/>
    <property type="evidence" value="ECO:0007669"/>
    <property type="project" value="InterPro"/>
</dbReference>
<evidence type="ECO:0000256" key="6">
    <source>
        <dbReference type="ARBA" id="ARBA00023136"/>
    </source>
</evidence>
<dbReference type="PANTHER" id="PTHR43663">
    <property type="entry name" value="CHROMATE TRANSPORT PROTEIN-RELATED"/>
    <property type="match status" value="1"/>
</dbReference>
<keyword evidence="3" id="KW-1003">Cell membrane</keyword>